<evidence type="ECO:0000256" key="2">
    <source>
        <dbReference type="ARBA" id="ARBA00012438"/>
    </source>
</evidence>
<evidence type="ECO:0000259" key="10">
    <source>
        <dbReference type="Pfam" id="PF02518"/>
    </source>
</evidence>
<dbReference type="GO" id="GO:0016020">
    <property type="term" value="C:membrane"/>
    <property type="evidence" value="ECO:0007669"/>
    <property type="project" value="InterPro"/>
</dbReference>
<keyword evidence="8" id="KW-0902">Two-component regulatory system</keyword>
<sequence>MVGPRWRDPRLFPLAAGPLMCLLGLVEGSTDAAYRPHFAVLALVAFWLLAAFVVQARFPCVGAVLVVCFYPLSLILGAPGPGGTGLIAAMLAMGYVGYAAPARRSLVAVTVAVAVFVTTDVVVHGLAWDSVFFPAVFYPARWAGRLVRRERERSAELMEVTSLLEAQREQAAHAAAVEERTRIAREVHDAVAHSVSVMTLQTGGLRRQLAPVLADRPQEYDVLLGLERLGRQTVEELRSLVGILREPGDDQPAAAVPSLARASEVVQDVRAAGLDVDLEVTGEPRELPRALDASAYRILQEALTNVLRHAPGSRAHVVLDYGHDAVGIRVRDEGAPATNGERRRLPLGGGGHGLVGMRERAQVFGGTLRTRQTEQGFEVHAVLPTNRSWS</sequence>
<reference evidence="12 13" key="1">
    <citation type="submission" date="2020-08" db="EMBL/GenBank/DDBJ databases">
        <title>Genome sequence of Nocardioides mesophilus KACC 16243T.</title>
        <authorList>
            <person name="Hyun D.-W."/>
            <person name="Bae J.-W."/>
        </authorList>
    </citation>
    <scope>NUCLEOTIDE SEQUENCE [LARGE SCALE GENOMIC DNA]</scope>
    <source>
        <strain evidence="12 13">KACC 16243</strain>
    </source>
</reference>
<keyword evidence="13" id="KW-1185">Reference proteome</keyword>
<dbReference type="CDD" id="cd16917">
    <property type="entry name" value="HATPase_UhpB-NarQ-NarX-like"/>
    <property type="match status" value="1"/>
</dbReference>
<gene>
    <name evidence="12" type="ORF">H9L09_16080</name>
</gene>
<keyword evidence="7" id="KW-0067">ATP-binding</keyword>
<name>A0A7G9R8U3_9ACTN</name>
<feature type="transmembrane region" description="Helical" evidence="9">
    <location>
        <begin position="38"/>
        <end position="54"/>
    </location>
</feature>
<dbReference type="SUPFAM" id="SSF55874">
    <property type="entry name" value="ATPase domain of HSP90 chaperone/DNA topoisomerase II/histidine kinase"/>
    <property type="match status" value="1"/>
</dbReference>
<keyword evidence="6 12" id="KW-0418">Kinase</keyword>
<feature type="transmembrane region" description="Helical" evidence="9">
    <location>
        <begin position="61"/>
        <end position="78"/>
    </location>
</feature>
<keyword evidence="9" id="KW-0472">Membrane</keyword>
<dbReference type="RefSeq" id="WP_187577861.1">
    <property type="nucleotide sequence ID" value="NZ_CP060713.1"/>
</dbReference>
<keyword evidence="3" id="KW-0597">Phosphoprotein</keyword>
<keyword evidence="9" id="KW-1133">Transmembrane helix</keyword>
<dbReference type="Gene3D" id="3.30.565.10">
    <property type="entry name" value="Histidine kinase-like ATPase, C-terminal domain"/>
    <property type="match status" value="1"/>
</dbReference>
<dbReference type="InterPro" id="IPR036890">
    <property type="entry name" value="HATPase_C_sf"/>
</dbReference>
<dbReference type="PANTHER" id="PTHR24421">
    <property type="entry name" value="NITRATE/NITRITE SENSOR PROTEIN NARX-RELATED"/>
    <property type="match status" value="1"/>
</dbReference>
<evidence type="ECO:0000313" key="13">
    <source>
        <dbReference type="Proteomes" id="UP000515947"/>
    </source>
</evidence>
<comment type="catalytic activity">
    <reaction evidence="1">
        <text>ATP + protein L-histidine = ADP + protein N-phospho-L-histidine.</text>
        <dbReference type="EC" id="2.7.13.3"/>
    </reaction>
</comment>
<evidence type="ECO:0000256" key="3">
    <source>
        <dbReference type="ARBA" id="ARBA00022553"/>
    </source>
</evidence>
<evidence type="ECO:0000256" key="6">
    <source>
        <dbReference type="ARBA" id="ARBA00022777"/>
    </source>
</evidence>
<keyword evidence="5" id="KW-0547">Nucleotide-binding</keyword>
<dbReference type="GO" id="GO:0000155">
    <property type="term" value="F:phosphorelay sensor kinase activity"/>
    <property type="evidence" value="ECO:0007669"/>
    <property type="project" value="InterPro"/>
</dbReference>
<evidence type="ECO:0000256" key="5">
    <source>
        <dbReference type="ARBA" id="ARBA00022741"/>
    </source>
</evidence>
<evidence type="ECO:0000256" key="9">
    <source>
        <dbReference type="SAM" id="Phobius"/>
    </source>
</evidence>
<feature type="transmembrane region" description="Helical" evidence="9">
    <location>
        <begin position="84"/>
        <end position="100"/>
    </location>
</feature>
<evidence type="ECO:0000256" key="1">
    <source>
        <dbReference type="ARBA" id="ARBA00000085"/>
    </source>
</evidence>
<dbReference type="PANTHER" id="PTHR24421:SF10">
    <property type="entry name" value="NITRATE_NITRITE SENSOR PROTEIN NARQ"/>
    <property type="match status" value="1"/>
</dbReference>
<keyword evidence="4" id="KW-0808">Transferase</keyword>
<dbReference type="Proteomes" id="UP000515947">
    <property type="component" value="Chromosome"/>
</dbReference>
<dbReference type="EMBL" id="CP060713">
    <property type="protein sequence ID" value="QNN52018.1"/>
    <property type="molecule type" value="Genomic_DNA"/>
</dbReference>
<accession>A0A7G9R8U3</accession>
<dbReference type="Pfam" id="PF07730">
    <property type="entry name" value="HisKA_3"/>
    <property type="match status" value="1"/>
</dbReference>
<evidence type="ECO:0000256" key="4">
    <source>
        <dbReference type="ARBA" id="ARBA00022679"/>
    </source>
</evidence>
<proteinExistence type="predicted"/>
<feature type="domain" description="Signal transduction histidine kinase subgroup 3 dimerisation and phosphoacceptor" evidence="11">
    <location>
        <begin position="179"/>
        <end position="247"/>
    </location>
</feature>
<dbReference type="GO" id="GO:0046983">
    <property type="term" value="F:protein dimerization activity"/>
    <property type="evidence" value="ECO:0007669"/>
    <property type="project" value="InterPro"/>
</dbReference>
<dbReference type="Pfam" id="PF02518">
    <property type="entry name" value="HATPase_c"/>
    <property type="match status" value="1"/>
</dbReference>
<dbReference type="GO" id="GO:0005524">
    <property type="term" value="F:ATP binding"/>
    <property type="evidence" value="ECO:0007669"/>
    <property type="project" value="UniProtKB-KW"/>
</dbReference>
<evidence type="ECO:0000313" key="12">
    <source>
        <dbReference type="EMBL" id="QNN52018.1"/>
    </source>
</evidence>
<feature type="transmembrane region" description="Helical" evidence="9">
    <location>
        <begin position="107"/>
        <end position="128"/>
    </location>
</feature>
<dbReference type="EC" id="2.7.13.3" evidence="2"/>
<dbReference type="KEGG" id="nmes:H9L09_16080"/>
<keyword evidence="9" id="KW-0812">Transmembrane</keyword>
<organism evidence="12 13">
    <name type="scientific">Nocardioides mesophilus</name>
    <dbReference type="NCBI Taxonomy" id="433659"/>
    <lineage>
        <taxon>Bacteria</taxon>
        <taxon>Bacillati</taxon>
        <taxon>Actinomycetota</taxon>
        <taxon>Actinomycetes</taxon>
        <taxon>Propionibacteriales</taxon>
        <taxon>Nocardioidaceae</taxon>
        <taxon>Nocardioides</taxon>
    </lineage>
</organism>
<feature type="domain" description="Histidine kinase/HSP90-like ATPase" evidence="10">
    <location>
        <begin position="295"/>
        <end position="385"/>
    </location>
</feature>
<dbReference type="AlphaFoldDB" id="A0A7G9R8U3"/>
<evidence type="ECO:0000259" key="11">
    <source>
        <dbReference type="Pfam" id="PF07730"/>
    </source>
</evidence>
<evidence type="ECO:0000256" key="8">
    <source>
        <dbReference type="ARBA" id="ARBA00023012"/>
    </source>
</evidence>
<dbReference type="InterPro" id="IPR050482">
    <property type="entry name" value="Sensor_HK_TwoCompSys"/>
</dbReference>
<dbReference type="InterPro" id="IPR003594">
    <property type="entry name" value="HATPase_dom"/>
</dbReference>
<dbReference type="Gene3D" id="1.20.5.1930">
    <property type="match status" value="1"/>
</dbReference>
<dbReference type="InterPro" id="IPR011712">
    <property type="entry name" value="Sig_transdc_His_kin_sub3_dim/P"/>
</dbReference>
<protein>
    <recommendedName>
        <fullName evidence="2">histidine kinase</fullName>
        <ecNumber evidence="2">2.7.13.3</ecNumber>
    </recommendedName>
</protein>
<evidence type="ECO:0000256" key="7">
    <source>
        <dbReference type="ARBA" id="ARBA00022840"/>
    </source>
</evidence>